<name>A0A640W6F6_9GAMM</name>
<proteinExistence type="predicted"/>
<comment type="caution">
    <text evidence="2">The sequence shown here is derived from an EMBL/GenBank/DDBJ whole genome shotgun (WGS) entry which is preliminary data.</text>
</comment>
<accession>A0A640W6F6</accession>
<dbReference type="EMBL" id="VTPX01000023">
    <property type="protein sequence ID" value="KAA0015375.1"/>
    <property type="molecule type" value="Genomic_DNA"/>
</dbReference>
<evidence type="ECO:0000313" key="2">
    <source>
        <dbReference type="EMBL" id="KAA0015375.1"/>
    </source>
</evidence>
<dbReference type="Proteomes" id="UP000466024">
    <property type="component" value="Unassembled WGS sequence"/>
</dbReference>
<feature type="region of interest" description="Disordered" evidence="1">
    <location>
        <begin position="47"/>
        <end position="67"/>
    </location>
</feature>
<sequence length="67" mass="7674">MSEKSTSDSQTRQKSAKTRSLRGVNEHFEPIFNAVWLSSGIFQTKRSQHDAIGEWQSMRSRPPRPSP</sequence>
<organism evidence="2 3">
    <name type="scientific">Salinicola corii</name>
    <dbReference type="NCBI Taxonomy" id="2606937"/>
    <lineage>
        <taxon>Bacteria</taxon>
        <taxon>Pseudomonadati</taxon>
        <taxon>Pseudomonadota</taxon>
        <taxon>Gammaproteobacteria</taxon>
        <taxon>Oceanospirillales</taxon>
        <taxon>Halomonadaceae</taxon>
        <taxon>Salinicola</taxon>
    </lineage>
</organism>
<dbReference type="AlphaFoldDB" id="A0A640W6F6"/>
<reference evidence="2 3" key="1">
    <citation type="submission" date="2019-08" db="EMBL/GenBank/DDBJ databases">
        <title>Bioinformatics analysis of the strain L3 and L5.</title>
        <authorList>
            <person name="Li X."/>
        </authorList>
    </citation>
    <scope>NUCLEOTIDE SEQUENCE [LARGE SCALE GENOMIC DNA]</scope>
    <source>
        <strain evidence="2 3">L3</strain>
    </source>
</reference>
<keyword evidence="3" id="KW-1185">Reference proteome</keyword>
<feature type="region of interest" description="Disordered" evidence="1">
    <location>
        <begin position="1"/>
        <end position="24"/>
    </location>
</feature>
<evidence type="ECO:0000313" key="3">
    <source>
        <dbReference type="Proteomes" id="UP000466024"/>
    </source>
</evidence>
<protein>
    <submittedName>
        <fullName evidence="2">Uncharacterized protein</fullName>
    </submittedName>
</protein>
<gene>
    <name evidence="2" type="ORF">F0A16_20940</name>
</gene>
<evidence type="ECO:0000256" key="1">
    <source>
        <dbReference type="SAM" id="MobiDB-lite"/>
    </source>
</evidence>